<accession>A0A5J4Z3J6</accession>
<dbReference type="EMBL" id="VRMN01000002">
    <property type="protein sequence ID" value="KAA8497197.1"/>
    <property type="molecule type" value="Genomic_DNA"/>
</dbReference>
<evidence type="ECO:0000313" key="4">
    <source>
        <dbReference type="Proteomes" id="UP000324585"/>
    </source>
</evidence>
<evidence type="ECO:0000256" key="1">
    <source>
        <dbReference type="SAM" id="MobiDB-lite"/>
    </source>
</evidence>
<feature type="compositionally biased region" description="Basic and acidic residues" evidence="1">
    <location>
        <begin position="26"/>
        <end position="50"/>
    </location>
</feature>
<sequence length="170" mass="18663">MNEVWDDTELIEAWDHALASYASAADEQKRSRRADSDADARSEKQADKIRSTHPAAPETGRAEGASHQEAKTECGDDSPALLIPAPPPLNGITDYAQLHALLISWYQTGYQAGYSAGYYTGLHVAATAAEIPSTQTMTTAARKAPIEEQELTEDGRRDVETHEKEERFCE</sequence>
<dbReference type="CDD" id="cd22851">
    <property type="entry name" value="SMN_N"/>
    <property type="match status" value="1"/>
</dbReference>
<comment type="caution">
    <text evidence="3">The sequence shown here is derived from an EMBL/GenBank/DDBJ whole genome shotgun (WGS) entry which is preliminary data.</text>
</comment>
<name>A0A5J4Z3J6_PORPP</name>
<feature type="region of interest" description="Disordered" evidence="1">
    <location>
        <begin position="22"/>
        <end position="78"/>
    </location>
</feature>
<evidence type="ECO:0000313" key="3">
    <source>
        <dbReference type="EMBL" id="KAA8497197.1"/>
    </source>
</evidence>
<keyword evidence="4" id="KW-1185">Reference proteome</keyword>
<dbReference type="Pfam" id="PF20636">
    <property type="entry name" value="SMN_G2-BD"/>
    <property type="match status" value="1"/>
</dbReference>
<dbReference type="OrthoDB" id="197400at2759"/>
<dbReference type="Pfam" id="PF20635">
    <property type="entry name" value="SMN_YG-box"/>
    <property type="match status" value="1"/>
</dbReference>
<feature type="compositionally biased region" description="Basic and acidic residues" evidence="1">
    <location>
        <begin position="60"/>
        <end position="74"/>
    </location>
</feature>
<dbReference type="InterPro" id="IPR049481">
    <property type="entry name" value="SMN_G2-BD"/>
</dbReference>
<feature type="compositionally biased region" description="Basic and acidic residues" evidence="1">
    <location>
        <begin position="153"/>
        <end position="170"/>
    </location>
</feature>
<proteinExistence type="predicted"/>
<gene>
    <name evidence="3" type="ORF">FVE85_0926</name>
</gene>
<reference evidence="4" key="1">
    <citation type="journal article" date="2019" name="Nat. Commun.">
        <title>Expansion of phycobilisome linker gene families in mesophilic red algae.</title>
        <authorList>
            <person name="Lee J."/>
            <person name="Kim D."/>
            <person name="Bhattacharya D."/>
            <person name="Yoon H.S."/>
        </authorList>
    </citation>
    <scope>NUCLEOTIDE SEQUENCE [LARGE SCALE GENOMIC DNA]</scope>
    <source>
        <strain evidence="4">CCMP 1328</strain>
    </source>
</reference>
<evidence type="ECO:0000259" key="2">
    <source>
        <dbReference type="Pfam" id="PF20636"/>
    </source>
</evidence>
<organism evidence="3 4">
    <name type="scientific">Porphyridium purpureum</name>
    <name type="common">Red alga</name>
    <name type="synonym">Porphyridium cruentum</name>
    <dbReference type="NCBI Taxonomy" id="35688"/>
    <lineage>
        <taxon>Eukaryota</taxon>
        <taxon>Rhodophyta</taxon>
        <taxon>Bangiophyceae</taxon>
        <taxon>Porphyridiales</taxon>
        <taxon>Porphyridiaceae</taxon>
        <taxon>Porphyridium</taxon>
    </lineage>
</organism>
<protein>
    <recommendedName>
        <fullName evidence="2">Survival Motor Neuron Gemin2-binding domain-containing protein</fullName>
    </recommendedName>
</protein>
<dbReference type="Proteomes" id="UP000324585">
    <property type="component" value="Unassembled WGS sequence"/>
</dbReference>
<feature type="domain" description="Survival Motor Neuron Gemin2-binding" evidence="2">
    <location>
        <begin position="3"/>
        <end position="21"/>
    </location>
</feature>
<dbReference type="AlphaFoldDB" id="A0A5J4Z3J6"/>
<feature type="region of interest" description="Disordered" evidence="1">
    <location>
        <begin position="141"/>
        <end position="170"/>
    </location>
</feature>